<evidence type="ECO:0000256" key="1">
    <source>
        <dbReference type="SAM" id="SignalP"/>
    </source>
</evidence>
<gene>
    <name evidence="2" type="ORF">CRM22_000203</name>
</gene>
<proteinExistence type="predicted"/>
<protein>
    <submittedName>
        <fullName evidence="2">Uncharacterized protein</fullName>
    </submittedName>
</protein>
<feature type="chain" id="PRO_5020447282" evidence="1">
    <location>
        <begin position="24"/>
        <end position="110"/>
    </location>
</feature>
<feature type="signal peptide" evidence="1">
    <location>
        <begin position="1"/>
        <end position="23"/>
    </location>
</feature>
<organism evidence="2 3">
    <name type="scientific">Opisthorchis felineus</name>
    <dbReference type="NCBI Taxonomy" id="147828"/>
    <lineage>
        <taxon>Eukaryota</taxon>
        <taxon>Metazoa</taxon>
        <taxon>Spiralia</taxon>
        <taxon>Lophotrochozoa</taxon>
        <taxon>Platyhelminthes</taxon>
        <taxon>Trematoda</taxon>
        <taxon>Digenea</taxon>
        <taxon>Opisthorchiida</taxon>
        <taxon>Opisthorchiata</taxon>
        <taxon>Opisthorchiidae</taxon>
        <taxon>Opisthorchis</taxon>
    </lineage>
</organism>
<dbReference type="Proteomes" id="UP000308267">
    <property type="component" value="Unassembled WGS sequence"/>
</dbReference>
<evidence type="ECO:0000313" key="3">
    <source>
        <dbReference type="Proteomes" id="UP000308267"/>
    </source>
</evidence>
<keyword evidence="1" id="KW-0732">Signal</keyword>
<comment type="caution">
    <text evidence="2">The sequence shown here is derived from an EMBL/GenBank/DDBJ whole genome shotgun (WGS) entry which is preliminary data.</text>
</comment>
<sequence>MTHSGMQTNIALALVGLLEVISARSLPEYDICVEDPTVELCHDVCNKEENTRCLRRSSENMKEQLKCWKVARDRCVVRCGEEPACLLLCHLVYKPHNVGVNVHVLVRLPE</sequence>
<name>A0A4S2MMI7_OPIFE</name>
<dbReference type="OrthoDB" id="6319282at2759"/>
<evidence type="ECO:0000313" key="2">
    <source>
        <dbReference type="EMBL" id="TGZ75758.1"/>
    </source>
</evidence>
<dbReference type="AlphaFoldDB" id="A0A4S2MMI7"/>
<accession>A0A4S2MMI7</accession>
<dbReference type="EMBL" id="SJOL01000380">
    <property type="protein sequence ID" value="TGZ75758.1"/>
    <property type="molecule type" value="Genomic_DNA"/>
</dbReference>
<reference evidence="2 3" key="1">
    <citation type="journal article" date="2019" name="BMC Genomics">
        <title>New insights from Opisthorchis felineus genome: update on genomics of the epidemiologically important liver flukes.</title>
        <authorList>
            <person name="Ershov N.I."/>
            <person name="Mordvinov V.A."/>
            <person name="Prokhortchouk E.B."/>
            <person name="Pakharukova M.Y."/>
            <person name="Gunbin K.V."/>
            <person name="Ustyantsev K."/>
            <person name="Genaev M.A."/>
            <person name="Blinov A.G."/>
            <person name="Mazur A."/>
            <person name="Boulygina E."/>
            <person name="Tsygankova S."/>
            <person name="Khrameeva E."/>
            <person name="Chekanov N."/>
            <person name="Fan G."/>
            <person name="Xiao A."/>
            <person name="Zhang H."/>
            <person name="Xu X."/>
            <person name="Yang H."/>
            <person name="Solovyev V."/>
            <person name="Lee S.M."/>
            <person name="Liu X."/>
            <person name="Afonnikov D.A."/>
            <person name="Skryabin K.G."/>
        </authorList>
    </citation>
    <scope>NUCLEOTIDE SEQUENCE [LARGE SCALE GENOMIC DNA]</scope>
    <source>
        <strain evidence="2">AK-0245</strain>
        <tissue evidence="2">Whole organism</tissue>
    </source>
</reference>
<keyword evidence="3" id="KW-1185">Reference proteome</keyword>